<dbReference type="SUPFAM" id="SSF54928">
    <property type="entry name" value="RNA-binding domain, RBD"/>
    <property type="match status" value="1"/>
</dbReference>
<evidence type="ECO:0000256" key="4">
    <source>
        <dbReference type="ARBA" id="ARBA00023242"/>
    </source>
</evidence>
<reference evidence="5 6" key="1">
    <citation type="submission" date="2016-11" db="EMBL/GenBank/DDBJ databases">
        <title>The macronuclear genome of Stentor coeruleus: a giant cell with tiny introns.</title>
        <authorList>
            <person name="Slabodnick M."/>
            <person name="Ruby J.G."/>
            <person name="Reiff S.B."/>
            <person name="Swart E.C."/>
            <person name="Gosai S."/>
            <person name="Prabakaran S."/>
            <person name="Witkowska E."/>
            <person name="Larue G.E."/>
            <person name="Fisher S."/>
            <person name="Freeman R.M."/>
            <person name="Gunawardena J."/>
            <person name="Chu W."/>
            <person name="Stover N.A."/>
            <person name="Gregory B.D."/>
            <person name="Nowacki M."/>
            <person name="Derisi J."/>
            <person name="Roy S.W."/>
            <person name="Marshall W.F."/>
            <person name="Sood P."/>
        </authorList>
    </citation>
    <scope>NUCLEOTIDE SEQUENCE [LARGE SCALE GENOMIC DNA]</scope>
    <source>
        <strain evidence="5">WM001</strain>
    </source>
</reference>
<evidence type="ECO:0000313" key="5">
    <source>
        <dbReference type="EMBL" id="OMJ84141.1"/>
    </source>
</evidence>
<dbReference type="GO" id="GO:0003676">
    <property type="term" value="F:nucleic acid binding"/>
    <property type="evidence" value="ECO:0007669"/>
    <property type="project" value="InterPro"/>
</dbReference>
<evidence type="ECO:0008006" key="7">
    <source>
        <dbReference type="Google" id="ProtNLM"/>
    </source>
</evidence>
<organism evidence="5 6">
    <name type="scientific">Stentor coeruleus</name>
    <dbReference type="NCBI Taxonomy" id="5963"/>
    <lineage>
        <taxon>Eukaryota</taxon>
        <taxon>Sar</taxon>
        <taxon>Alveolata</taxon>
        <taxon>Ciliophora</taxon>
        <taxon>Postciliodesmatophora</taxon>
        <taxon>Heterotrichea</taxon>
        <taxon>Heterotrichida</taxon>
        <taxon>Stentoridae</taxon>
        <taxon>Stentor</taxon>
    </lineage>
</organism>
<dbReference type="CDD" id="cd00590">
    <property type="entry name" value="RRM_SF"/>
    <property type="match status" value="1"/>
</dbReference>
<keyword evidence="6" id="KW-1185">Reference proteome</keyword>
<dbReference type="InterPro" id="IPR044961">
    <property type="entry name" value="MS5/SDI1"/>
</dbReference>
<name>A0A1R2C584_9CILI</name>
<comment type="subcellular location">
    <subcellularLocation>
        <location evidence="1">Nucleus</location>
    </subcellularLocation>
</comment>
<comment type="caution">
    <text evidence="5">The sequence shown here is derived from an EMBL/GenBank/DDBJ whole genome shotgun (WGS) entry which is preliminary data.</text>
</comment>
<dbReference type="Proteomes" id="UP000187209">
    <property type="component" value="Unassembled WGS sequence"/>
</dbReference>
<accession>A0A1R2C584</accession>
<gene>
    <name evidence="5" type="ORF">SteCoe_14765</name>
</gene>
<dbReference type="PANTHER" id="PTHR36326:SF7">
    <property type="entry name" value="PROTEIN POLLENLESS 3-LIKE 2"/>
    <property type="match status" value="1"/>
</dbReference>
<evidence type="ECO:0000256" key="3">
    <source>
        <dbReference type="ARBA" id="ARBA00023054"/>
    </source>
</evidence>
<evidence type="ECO:0000256" key="2">
    <source>
        <dbReference type="ARBA" id="ARBA00022737"/>
    </source>
</evidence>
<proteinExistence type="predicted"/>
<dbReference type="InterPro" id="IPR035979">
    <property type="entry name" value="RBD_domain_sf"/>
</dbReference>
<protein>
    <recommendedName>
        <fullName evidence="7">RRM domain-containing protein</fullName>
    </recommendedName>
</protein>
<dbReference type="OrthoDB" id="10258631at2759"/>
<dbReference type="EMBL" id="MPUH01000278">
    <property type="protein sequence ID" value="OMJ84141.1"/>
    <property type="molecule type" value="Genomic_DNA"/>
</dbReference>
<keyword evidence="2" id="KW-0677">Repeat</keyword>
<keyword evidence="4" id="KW-0539">Nucleus</keyword>
<dbReference type="PANTHER" id="PTHR36326">
    <property type="entry name" value="PROTEIN POLLENLESS 3-LIKE 2"/>
    <property type="match status" value="1"/>
</dbReference>
<sequence>MAKVMMNIYNDHNLFKSKDGEAFKAIDYSNFTYSPKSFIREKGSKSILKDSRSFYPVPKGNSPYSLAKKAEYIEKDLAKAESLYKKAISEGDRPESAIKDLAGVIHQQGKTLEAIEILKQHKYLFASDPGKYENLLQNLRRQVVQKGNRLNKFLKLSPLPLDSTSEQIFSLFTNSKRIIDIELYSEGSHIYAILKFSTHSAARKTLEGFLGWDQYKVEWVSITGDLAGNAGSKRGDMKKDRVLFVCKVFHRDPESRVLVLPIESNPVIANLELKSNEYKHLIGSDLLGVLDNPDN</sequence>
<evidence type="ECO:0000313" key="6">
    <source>
        <dbReference type="Proteomes" id="UP000187209"/>
    </source>
</evidence>
<dbReference type="GO" id="GO:0005634">
    <property type="term" value="C:nucleus"/>
    <property type="evidence" value="ECO:0007669"/>
    <property type="project" value="UniProtKB-SubCell"/>
</dbReference>
<keyword evidence="3" id="KW-0175">Coiled coil</keyword>
<evidence type="ECO:0000256" key="1">
    <source>
        <dbReference type="ARBA" id="ARBA00004123"/>
    </source>
</evidence>
<dbReference type="AlphaFoldDB" id="A0A1R2C584"/>